<evidence type="ECO:0000313" key="3">
    <source>
        <dbReference type="Proteomes" id="UP000616837"/>
    </source>
</evidence>
<protein>
    <submittedName>
        <fullName evidence="2">Uncharacterized protein</fullName>
    </submittedName>
</protein>
<evidence type="ECO:0000256" key="1">
    <source>
        <dbReference type="SAM" id="MobiDB-lite"/>
    </source>
</evidence>
<feature type="region of interest" description="Disordered" evidence="1">
    <location>
        <begin position="205"/>
        <end position="342"/>
    </location>
</feature>
<proteinExistence type="predicted"/>
<gene>
    <name evidence="2" type="ORF">H9564_08560</name>
</gene>
<feature type="compositionally biased region" description="Polar residues" evidence="1">
    <location>
        <begin position="230"/>
        <end position="245"/>
    </location>
</feature>
<organism evidence="2 3">
    <name type="scientific">Limosilactobacillus avistercoris</name>
    <dbReference type="NCBI Taxonomy" id="2762243"/>
    <lineage>
        <taxon>Bacteria</taxon>
        <taxon>Bacillati</taxon>
        <taxon>Bacillota</taxon>
        <taxon>Bacilli</taxon>
        <taxon>Lactobacillales</taxon>
        <taxon>Lactobacillaceae</taxon>
        <taxon>Limosilactobacillus</taxon>
    </lineage>
</organism>
<evidence type="ECO:0000313" key="2">
    <source>
        <dbReference type="EMBL" id="MBD7895731.1"/>
    </source>
</evidence>
<feature type="compositionally biased region" description="Low complexity" evidence="1">
    <location>
        <begin position="314"/>
        <end position="330"/>
    </location>
</feature>
<accession>A0ABR8PEL4</accession>
<dbReference type="RefSeq" id="WP_191685052.1">
    <property type="nucleotide sequence ID" value="NZ_JACSQW010000032.1"/>
</dbReference>
<feature type="compositionally biased region" description="Acidic residues" evidence="1">
    <location>
        <begin position="208"/>
        <end position="219"/>
    </location>
</feature>
<comment type="caution">
    <text evidence="2">The sequence shown here is derived from an EMBL/GenBank/DDBJ whole genome shotgun (WGS) entry which is preliminary data.</text>
</comment>
<name>A0ABR8PEL4_9LACO</name>
<feature type="compositionally biased region" description="Polar residues" evidence="1">
    <location>
        <begin position="182"/>
        <end position="193"/>
    </location>
</feature>
<reference evidence="2 3" key="1">
    <citation type="submission" date="2020-08" db="EMBL/GenBank/DDBJ databases">
        <title>A Genomic Blueprint of the Chicken Gut Microbiome.</title>
        <authorList>
            <person name="Gilroy R."/>
            <person name="Ravi A."/>
            <person name="Getino M."/>
            <person name="Pursley I."/>
            <person name="Horton D.L."/>
            <person name="Alikhan N.-F."/>
            <person name="Baker D."/>
            <person name="Gharbi K."/>
            <person name="Hall N."/>
            <person name="Watson M."/>
            <person name="Adriaenssens E.M."/>
            <person name="Foster-Nyarko E."/>
            <person name="Jarju S."/>
            <person name="Secka A."/>
            <person name="Antonio M."/>
            <person name="Oren A."/>
            <person name="Chaudhuri R."/>
            <person name="La Ragione R.M."/>
            <person name="Hildebrand F."/>
            <person name="Pallen M.J."/>
        </authorList>
    </citation>
    <scope>NUCLEOTIDE SEQUENCE [LARGE SCALE GENOMIC DNA]</scope>
    <source>
        <strain evidence="2 3">Sa3CUN2</strain>
    </source>
</reference>
<dbReference type="Proteomes" id="UP000616837">
    <property type="component" value="Unassembled WGS sequence"/>
</dbReference>
<sequence>MDPIINNKEPLLVPSAFETVAERKQTLVELLSEHIARKDRCREPELPNKLTSSKDGNVKKGHLILNFRVKESDLIDLFNKAGYPYHTIATNRYGLTIKHYIPNSKYHQKLLWRTIQHSSARFLSKMHDYKGQRLVGIAYFYDTPTPEIDAIYYQNNEDTTAPITLIPTPTYKHKVEDEDDSSPLSTSAYGQANQQRLIRIQQQAVNDNPDDDNPQEEPDEPIKPQPIIDDNSSLQQAVKQQTNAINAADDDDNENEKKRRDRRLQRQRRTKQQLTKQQDDSNHSNLSPEWKKAINKYLAREEAEQYALKHPTTTRRNGTNGNHGTGSRSNQPKPDNGPELLD</sequence>
<feature type="region of interest" description="Disordered" evidence="1">
    <location>
        <begin position="173"/>
        <end position="193"/>
    </location>
</feature>
<keyword evidence="3" id="KW-1185">Reference proteome</keyword>
<dbReference type="EMBL" id="JACSQW010000032">
    <property type="protein sequence ID" value="MBD7895731.1"/>
    <property type="molecule type" value="Genomic_DNA"/>
</dbReference>
<feature type="compositionally biased region" description="Basic residues" evidence="1">
    <location>
        <begin position="259"/>
        <end position="271"/>
    </location>
</feature>